<proteinExistence type="predicted"/>
<sequence>MKFKHVVLLTMGIALVSGCTSNRELAEGGFGYLEVEEQPSLIIPEGLEQRAPRSQYQIPEETTAMRNAPVGANVSIRSPRQILTLAPGSRVEEGVQASVLAFDAVEGVSDLPAWIWDEVERVLAASGATLVEHDRESRAVTDSFRIQQYTRPRQGFFNRLRGRRVAVETEQTLIVDMTAPAHRRSATLSVNAQSISQYDDGRRVPQDQLPAMLQREIEADFLNTISSNLNRRYMQGRVAAVQTDLEFELLESPDGYPAVAFAGDFNTGWVIMPGIITDLGFVIDDLNQTEGTYYTEYQPGGKRGWFSRLFRRSVRGPLDLPRGTEVNFSVDEVNGIVYIVPMIDGNALDQAQLESWAPALEDAFRNLDQ</sequence>
<dbReference type="PROSITE" id="PS51257">
    <property type="entry name" value="PROKAR_LIPOPROTEIN"/>
    <property type="match status" value="1"/>
</dbReference>
<dbReference type="Gene3D" id="3.30.310.170">
    <property type="entry name" value="Outer membrane protein assembly factor BamC"/>
    <property type="match status" value="1"/>
</dbReference>
<organism evidence="1 2">
    <name type="scientific">Aliidiomarina halalkaliphila</name>
    <dbReference type="NCBI Taxonomy" id="2593535"/>
    <lineage>
        <taxon>Bacteria</taxon>
        <taxon>Pseudomonadati</taxon>
        <taxon>Pseudomonadota</taxon>
        <taxon>Gammaproteobacteria</taxon>
        <taxon>Alteromonadales</taxon>
        <taxon>Idiomarinaceae</taxon>
        <taxon>Aliidiomarina</taxon>
    </lineage>
</organism>
<gene>
    <name evidence="1" type="primary">bamC</name>
    <name evidence="1" type="ORF">FM042_03675</name>
</gene>
<dbReference type="EMBL" id="VJWL01000001">
    <property type="protein sequence ID" value="TRW49961.1"/>
    <property type="molecule type" value="Genomic_DNA"/>
</dbReference>
<evidence type="ECO:0000313" key="1">
    <source>
        <dbReference type="EMBL" id="TRW49961.1"/>
    </source>
</evidence>
<dbReference type="InterPro" id="IPR042268">
    <property type="entry name" value="BamC_C"/>
</dbReference>
<keyword evidence="2" id="KW-1185">Reference proteome</keyword>
<protein>
    <submittedName>
        <fullName evidence="1">Outer membrane protein assembly factor BamC</fullName>
    </submittedName>
</protein>
<dbReference type="Proteomes" id="UP000320359">
    <property type="component" value="Unassembled WGS sequence"/>
</dbReference>
<comment type="caution">
    <text evidence="1">The sequence shown here is derived from an EMBL/GenBank/DDBJ whole genome shotgun (WGS) entry which is preliminary data.</text>
</comment>
<dbReference type="Pfam" id="PF06804">
    <property type="entry name" value="Lipoprotein_18"/>
    <property type="match status" value="1"/>
</dbReference>
<name>A0A552X4K3_9GAMM</name>
<dbReference type="RefSeq" id="WP_143234428.1">
    <property type="nucleotide sequence ID" value="NZ_VJWL01000001.1"/>
</dbReference>
<evidence type="ECO:0000313" key="2">
    <source>
        <dbReference type="Proteomes" id="UP000320359"/>
    </source>
</evidence>
<accession>A0A552X4K3</accession>
<dbReference type="AlphaFoldDB" id="A0A552X4K3"/>
<dbReference type="OrthoDB" id="5598420at2"/>
<reference evidence="1 2" key="1">
    <citation type="submission" date="2019-07" db="EMBL/GenBank/DDBJ databases">
        <authorList>
            <person name="Yang M."/>
            <person name="Zhao D."/>
            <person name="Xiang H."/>
        </authorList>
    </citation>
    <scope>NUCLEOTIDE SEQUENCE [LARGE SCALE GENOMIC DNA]</scope>
    <source>
        <strain evidence="1 2">IM1326</strain>
    </source>
</reference>
<dbReference type="InterPro" id="IPR010653">
    <property type="entry name" value="NlpB/DapX"/>
</dbReference>